<evidence type="ECO:0000313" key="9">
    <source>
        <dbReference type="Proteomes" id="UP000323257"/>
    </source>
</evidence>
<dbReference type="GO" id="GO:1902201">
    <property type="term" value="P:negative regulation of bacterial-type flagellum-dependent cell motility"/>
    <property type="evidence" value="ECO:0007669"/>
    <property type="project" value="TreeGrafter"/>
</dbReference>
<dbReference type="Gene3D" id="3.30.450.40">
    <property type="match status" value="1"/>
</dbReference>
<evidence type="ECO:0000256" key="3">
    <source>
        <dbReference type="ARBA" id="ARBA00022991"/>
    </source>
</evidence>
<dbReference type="Pfam" id="PF01590">
    <property type="entry name" value="GAF"/>
    <property type="match status" value="1"/>
</dbReference>
<dbReference type="Gene3D" id="3.30.450.20">
    <property type="entry name" value="PAS domain"/>
    <property type="match status" value="2"/>
</dbReference>
<dbReference type="SUPFAM" id="SSF55073">
    <property type="entry name" value="Nucleotide cyclase"/>
    <property type="match status" value="1"/>
</dbReference>
<dbReference type="SUPFAM" id="SSF55785">
    <property type="entry name" value="PYP-like sensor domain (PAS domain)"/>
    <property type="match status" value="2"/>
</dbReference>
<evidence type="ECO:0000256" key="5">
    <source>
        <dbReference type="SAM" id="Coils"/>
    </source>
</evidence>
<evidence type="ECO:0000256" key="2">
    <source>
        <dbReference type="ARBA" id="ARBA00022606"/>
    </source>
</evidence>
<keyword evidence="1" id="KW-0600">Photoreceptor protein</keyword>
<dbReference type="Proteomes" id="UP000323257">
    <property type="component" value="Unassembled WGS sequence"/>
</dbReference>
<dbReference type="SMART" id="SM00065">
    <property type="entry name" value="GAF"/>
    <property type="match status" value="1"/>
</dbReference>
<dbReference type="InterPro" id="IPR050469">
    <property type="entry name" value="Diguanylate_Cyclase"/>
</dbReference>
<reference evidence="8 9" key="1">
    <citation type="submission" date="2019-07" db="EMBL/GenBank/DDBJ databases">
        <title>Genomic Encyclopedia of Type Strains, Phase III (KMG-III): the genomes of soil and plant-associated and newly described type strains.</title>
        <authorList>
            <person name="Whitman W."/>
        </authorList>
    </citation>
    <scope>NUCLEOTIDE SEQUENCE [LARGE SCALE GENOMIC DNA]</scope>
    <source>
        <strain evidence="8 9">BL24</strain>
    </source>
</reference>
<evidence type="ECO:0000259" key="6">
    <source>
        <dbReference type="PROSITE" id="PS50046"/>
    </source>
</evidence>
<keyword evidence="9" id="KW-1185">Reference proteome</keyword>
<organism evidence="8 9">
    <name type="scientific">Paenibacillus methanolicus</name>
    <dbReference type="NCBI Taxonomy" id="582686"/>
    <lineage>
        <taxon>Bacteria</taxon>
        <taxon>Bacillati</taxon>
        <taxon>Bacillota</taxon>
        <taxon>Bacilli</taxon>
        <taxon>Bacillales</taxon>
        <taxon>Paenibacillaceae</taxon>
        <taxon>Paenibacillus</taxon>
    </lineage>
</organism>
<dbReference type="InterPro" id="IPR003018">
    <property type="entry name" value="GAF"/>
</dbReference>
<feature type="coiled-coil region" evidence="5">
    <location>
        <begin position="528"/>
        <end position="555"/>
    </location>
</feature>
<dbReference type="Gene3D" id="3.30.70.270">
    <property type="match status" value="1"/>
</dbReference>
<dbReference type="OrthoDB" id="9766459at2"/>
<protein>
    <submittedName>
        <fullName evidence="8">PAS domain S-box-containing protein/diguanylate cyclase (GGDEF)-like protein</fullName>
    </submittedName>
</protein>
<dbReference type="InterPro" id="IPR029787">
    <property type="entry name" value="Nucleotide_cyclase"/>
</dbReference>
<dbReference type="GO" id="GO:0009584">
    <property type="term" value="P:detection of visible light"/>
    <property type="evidence" value="ECO:0007669"/>
    <property type="project" value="InterPro"/>
</dbReference>
<proteinExistence type="predicted"/>
<dbReference type="Pfam" id="PF00990">
    <property type="entry name" value="GGDEF"/>
    <property type="match status" value="1"/>
</dbReference>
<evidence type="ECO:0000313" key="8">
    <source>
        <dbReference type="EMBL" id="TYP79708.1"/>
    </source>
</evidence>
<dbReference type="InterPro" id="IPR000160">
    <property type="entry name" value="GGDEF_dom"/>
</dbReference>
<dbReference type="InterPro" id="IPR043128">
    <property type="entry name" value="Rev_trsase/Diguanyl_cyclase"/>
</dbReference>
<dbReference type="GO" id="GO:0043709">
    <property type="term" value="P:cell adhesion involved in single-species biofilm formation"/>
    <property type="evidence" value="ECO:0007669"/>
    <property type="project" value="TreeGrafter"/>
</dbReference>
<dbReference type="Gene3D" id="3.30.450.270">
    <property type="match status" value="1"/>
</dbReference>
<dbReference type="PRINTS" id="PR01033">
    <property type="entry name" value="PHYTOCHROME"/>
</dbReference>
<keyword evidence="4" id="KW-0675">Receptor</keyword>
<dbReference type="InterPro" id="IPR013515">
    <property type="entry name" value="Phytochrome_cen-reg"/>
</dbReference>
<dbReference type="PROSITE" id="PS50046">
    <property type="entry name" value="PHYTOCHROME_2"/>
    <property type="match status" value="1"/>
</dbReference>
<dbReference type="SMART" id="SM00091">
    <property type="entry name" value="PAS"/>
    <property type="match status" value="2"/>
</dbReference>
<keyword evidence="3" id="KW-0157">Chromophore</keyword>
<accession>A0A5S5CMW0</accession>
<dbReference type="GO" id="GO:0006355">
    <property type="term" value="P:regulation of DNA-templated transcription"/>
    <property type="evidence" value="ECO:0007669"/>
    <property type="project" value="InterPro"/>
</dbReference>
<name>A0A5S5CMW0_9BACL</name>
<dbReference type="GO" id="GO:0052621">
    <property type="term" value="F:diguanylate cyclase activity"/>
    <property type="evidence" value="ECO:0007669"/>
    <property type="project" value="TreeGrafter"/>
</dbReference>
<feature type="domain" description="GGDEF" evidence="7">
    <location>
        <begin position="714"/>
        <end position="850"/>
    </location>
</feature>
<dbReference type="InterPro" id="IPR035965">
    <property type="entry name" value="PAS-like_dom_sf"/>
</dbReference>
<dbReference type="NCBIfam" id="TIGR00229">
    <property type="entry name" value="sensory_box"/>
    <property type="match status" value="1"/>
</dbReference>
<dbReference type="InterPro" id="IPR043150">
    <property type="entry name" value="Phytochrome_PHY_sf"/>
</dbReference>
<dbReference type="InterPro" id="IPR000014">
    <property type="entry name" value="PAS"/>
</dbReference>
<comment type="caution">
    <text evidence="8">The sequence shown here is derived from an EMBL/GenBank/DDBJ whole genome shotgun (WGS) entry which is preliminary data.</text>
</comment>
<dbReference type="AlphaFoldDB" id="A0A5S5CMW0"/>
<dbReference type="EMBL" id="VNHS01000001">
    <property type="protein sequence ID" value="TYP79708.1"/>
    <property type="molecule type" value="Genomic_DNA"/>
</dbReference>
<dbReference type="NCBIfam" id="TIGR00254">
    <property type="entry name" value="GGDEF"/>
    <property type="match status" value="1"/>
</dbReference>
<dbReference type="Pfam" id="PF00360">
    <property type="entry name" value="PHY"/>
    <property type="match status" value="1"/>
</dbReference>
<evidence type="ECO:0000256" key="4">
    <source>
        <dbReference type="ARBA" id="ARBA00023170"/>
    </source>
</evidence>
<dbReference type="SMART" id="SM00267">
    <property type="entry name" value="GGDEF"/>
    <property type="match status" value="1"/>
</dbReference>
<dbReference type="Pfam" id="PF13188">
    <property type="entry name" value="PAS_8"/>
    <property type="match status" value="1"/>
</dbReference>
<feature type="domain" description="Phytochrome chromophore attachment site" evidence="6">
    <location>
        <begin position="172"/>
        <end position="330"/>
    </location>
</feature>
<sequence length="850" mass="94841">MTDAIQRRNNELLNRALLTDGEYALHEPVDLTNCEKEPIHIPGRIQPHGVLLAISPSPEFRILQCSRNANEHLGVQPEDLLDRPLLSLFGETRTAMIAAEAARAAADPYKLHNMTLRLAIDGTERSFCGILHESDELFILELEPEQPDEQASGTNDFEWIQTFFGMLKQADNRMEASQIAAEQIKLMLGYDRVMIYEFDAAWNGKVIAEAKESHMEPFLGHHYPASDIPKQARALYLRNWLRTIVDVHYEPVELVPALRPDNGQPLNLSLSALRSVSPMHIEYLHNMGVGATVTISLIHNNELWGLITCHHETKKYVPHRIRNLCNFLGEFFSRELYQRQQLDNYETELRLKSLSTRIASIFIGEPTPARIMEQLEQEQSALLALMRASGAAVSFHNHLALYGDSPSAQQVIELAAWAKEQSIDHAYHTSTLPLEFAPAAGYKATASGMLYLALSGGHKDFILWFRQEVVQTVEWAGDPAKAVTQADNGMRISPRKSFEKWLQTVDSSSAPWLDTELRLLPELKSIIFKRTQTQLRQAEELAEQHLQAVRDNEKRYLQLMEYSPVAFFAVTDGKIVYANQQAADLVKAAQAEDLIGHRVLSLLRKESQLAAQMKDGSLNRTLVSTVKMTVDCFGAEYLLETSMAQVIYNGKPSILAIARQVEQKQGADEDAVYRDTARQLQSIIETDALTEMPNRRFFENRLLQAWDFGRNNGQALSVLIIDIDGFKAYNALFGLQGGDTCIQWIADVLRACAGSDEETVIARYEGGTFTVLVGGRDRDQTAALAEQIRQGVLGMQIPRSQDGSGAYVTVSIGGATALPAALSGPADLFHAAQKSLRSAKFGGRNLVVYA</sequence>
<dbReference type="PANTHER" id="PTHR45138:SF9">
    <property type="entry name" value="DIGUANYLATE CYCLASE DGCM-RELATED"/>
    <property type="match status" value="1"/>
</dbReference>
<dbReference type="Pfam" id="PF08446">
    <property type="entry name" value="PAS_2"/>
    <property type="match status" value="1"/>
</dbReference>
<keyword evidence="2" id="KW-0716">Sensory transduction</keyword>
<dbReference type="InterPro" id="IPR013654">
    <property type="entry name" value="PAS_2"/>
</dbReference>
<dbReference type="InterPro" id="IPR016132">
    <property type="entry name" value="Phyto_chromo_attachment"/>
</dbReference>
<gene>
    <name evidence="8" type="ORF">BCM02_101829</name>
</gene>
<dbReference type="GO" id="GO:0005886">
    <property type="term" value="C:plasma membrane"/>
    <property type="evidence" value="ECO:0007669"/>
    <property type="project" value="TreeGrafter"/>
</dbReference>
<evidence type="ECO:0000259" key="7">
    <source>
        <dbReference type="PROSITE" id="PS50887"/>
    </source>
</evidence>
<dbReference type="PROSITE" id="PS50887">
    <property type="entry name" value="GGDEF"/>
    <property type="match status" value="1"/>
</dbReference>
<keyword evidence="5" id="KW-0175">Coiled coil</keyword>
<dbReference type="RefSeq" id="WP_148927742.1">
    <property type="nucleotide sequence ID" value="NZ_VNHS01000001.1"/>
</dbReference>
<dbReference type="SUPFAM" id="SSF55781">
    <property type="entry name" value="GAF domain-like"/>
    <property type="match status" value="2"/>
</dbReference>
<dbReference type="InterPro" id="IPR029016">
    <property type="entry name" value="GAF-like_dom_sf"/>
</dbReference>
<dbReference type="GO" id="GO:0009881">
    <property type="term" value="F:photoreceptor activity"/>
    <property type="evidence" value="ECO:0007669"/>
    <property type="project" value="UniProtKB-KW"/>
</dbReference>
<dbReference type="PANTHER" id="PTHR45138">
    <property type="entry name" value="REGULATORY COMPONENTS OF SENSORY TRANSDUCTION SYSTEM"/>
    <property type="match status" value="1"/>
</dbReference>
<dbReference type="CDD" id="cd01949">
    <property type="entry name" value="GGDEF"/>
    <property type="match status" value="1"/>
</dbReference>
<dbReference type="InterPro" id="IPR001294">
    <property type="entry name" value="Phytochrome"/>
</dbReference>
<evidence type="ECO:0000256" key="1">
    <source>
        <dbReference type="ARBA" id="ARBA00022543"/>
    </source>
</evidence>